<evidence type="ECO:0000313" key="2">
    <source>
        <dbReference type="Proteomes" id="UP001205601"/>
    </source>
</evidence>
<dbReference type="EMBL" id="JAOCQF010000006">
    <property type="protein sequence ID" value="MCT8331764.1"/>
    <property type="molecule type" value="Genomic_DNA"/>
</dbReference>
<accession>A0ABT2NSA1</accession>
<evidence type="ECO:0000313" key="1">
    <source>
        <dbReference type="EMBL" id="MCT8331764.1"/>
    </source>
</evidence>
<protein>
    <recommendedName>
        <fullName evidence="3">Roadblock/LAMTOR2 domain-containing protein</fullName>
    </recommendedName>
</protein>
<dbReference type="Proteomes" id="UP001205601">
    <property type="component" value="Unassembled WGS sequence"/>
</dbReference>
<keyword evidence="2" id="KW-1185">Reference proteome</keyword>
<name>A0ABT2NSA1_9RHOB</name>
<sequence>MALNELMDGTLQALPESLAICYVDMPEELVLTRRTVRPFNQETLDALATLAARMLDGRGISSAWRLATNAPDGASPDEAVVRNGDHTCLFLRMPGHADHALCLVCRSGADVALVRLAGRQLGKDIANAL</sequence>
<reference evidence="2" key="1">
    <citation type="submission" date="2023-07" db="EMBL/GenBank/DDBJ databases">
        <title>Defluviimonas sediminis sp. nov., isolated from mangrove sediment.</title>
        <authorList>
            <person name="Liu L."/>
            <person name="Li J."/>
            <person name="Huang Y."/>
            <person name="Pan J."/>
            <person name="Li M."/>
        </authorList>
    </citation>
    <scope>NUCLEOTIDE SEQUENCE [LARGE SCALE GENOMIC DNA]</scope>
    <source>
        <strain evidence="2">FT324</strain>
    </source>
</reference>
<dbReference type="RefSeq" id="WP_261497673.1">
    <property type="nucleotide sequence ID" value="NZ_JAOCQF010000006.1"/>
</dbReference>
<comment type="caution">
    <text evidence="1">The sequence shown here is derived from an EMBL/GenBank/DDBJ whole genome shotgun (WGS) entry which is preliminary data.</text>
</comment>
<organism evidence="1 2">
    <name type="scientific">Albidovulum sediminis</name>
    <dbReference type="NCBI Taxonomy" id="3066345"/>
    <lineage>
        <taxon>Bacteria</taxon>
        <taxon>Pseudomonadati</taxon>
        <taxon>Pseudomonadota</taxon>
        <taxon>Alphaproteobacteria</taxon>
        <taxon>Rhodobacterales</taxon>
        <taxon>Paracoccaceae</taxon>
        <taxon>Albidovulum</taxon>
    </lineage>
</organism>
<evidence type="ECO:0008006" key="3">
    <source>
        <dbReference type="Google" id="ProtNLM"/>
    </source>
</evidence>
<proteinExistence type="predicted"/>
<gene>
    <name evidence="1" type="ORF">N5I32_19785</name>
</gene>